<dbReference type="PROSITE" id="PS51257">
    <property type="entry name" value="PROKAR_LIPOPROTEIN"/>
    <property type="match status" value="1"/>
</dbReference>
<proteinExistence type="predicted"/>
<feature type="compositionally biased region" description="Low complexity" evidence="1">
    <location>
        <begin position="336"/>
        <end position="354"/>
    </location>
</feature>
<dbReference type="KEGG" id="cfus:CYFUS_009642"/>
<gene>
    <name evidence="2" type="ORF">CYFUS_009642</name>
</gene>
<evidence type="ECO:0008006" key="4">
    <source>
        <dbReference type="Google" id="ProtNLM"/>
    </source>
</evidence>
<evidence type="ECO:0000313" key="2">
    <source>
        <dbReference type="EMBL" id="ATB44160.1"/>
    </source>
</evidence>
<name>A0A250JKK2_9BACT</name>
<feature type="region of interest" description="Disordered" evidence="1">
    <location>
        <begin position="312"/>
        <end position="354"/>
    </location>
</feature>
<evidence type="ECO:0000256" key="1">
    <source>
        <dbReference type="SAM" id="MobiDB-lite"/>
    </source>
</evidence>
<accession>A0A250JKK2</accession>
<dbReference type="EMBL" id="CP022098">
    <property type="protein sequence ID" value="ATB44160.1"/>
    <property type="molecule type" value="Genomic_DNA"/>
</dbReference>
<dbReference type="AlphaFoldDB" id="A0A250JKK2"/>
<reference evidence="2 3" key="1">
    <citation type="submission" date="2017-06" db="EMBL/GenBank/DDBJ databases">
        <title>Sequencing and comparative analysis of myxobacterial genomes.</title>
        <authorList>
            <person name="Rupp O."/>
            <person name="Goesmann A."/>
            <person name="Sogaard-Andersen L."/>
        </authorList>
    </citation>
    <scope>NUCLEOTIDE SEQUENCE [LARGE SCALE GENOMIC DNA]</scope>
    <source>
        <strain evidence="2 3">DSM 52655</strain>
    </source>
</reference>
<organism evidence="2 3">
    <name type="scientific">Cystobacter fuscus</name>
    <dbReference type="NCBI Taxonomy" id="43"/>
    <lineage>
        <taxon>Bacteria</taxon>
        <taxon>Pseudomonadati</taxon>
        <taxon>Myxococcota</taxon>
        <taxon>Myxococcia</taxon>
        <taxon>Myxococcales</taxon>
        <taxon>Cystobacterineae</taxon>
        <taxon>Archangiaceae</taxon>
        <taxon>Cystobacter</taxon>
    </lineage>
</organism>
<dbReference type="Proteomes" id="UP000217257">
    <property type="component" value="Chromosome"/>
</dbReference>
<protein>
    <recommendedName>
        <fullName evidence="4">Lipoprotein</fullName>
    </recommendedName>
</protein>
<sequence>MGVCIRSLIRLRAACCWVVLLLAWMLVGCATTSGTQFLPARIVEGEHFIPSSIPAASPRLLLAMSEGSEAGGESSRPPPAGYNVPGRNPNSEMPWEFFLGNAAHRLIAYMYGVHYPQNRAFYNTKTIDAILDEARLGDKYRLLPNERKLRPDITDVTALYVFEIKPWNEQGLLEGRQEVQIYLAVLNRAVSPEASFLGGTEFQGEVLIRFERGQYIWRLEWRTNEPGVVQYRWTRSQQRFESEVAAYDAGQWVVLTEQEMRQYGGWVGQAVEGLVSRRERLATLSGVVGIVIEVVGTAATGFFSSAILGRMSSGPGTQQPPHQGGGQIVPFPARPTPAATPSRVPAAASMPLSR</sequence>
<evidence type="ECO:0000313" key="3">
    <source>
        <dbReference type="Proteomes" id="UP000217257"/>
    </source>
</evidence>